<evidence type="ECO:0000313" key="4">
    <source>
        <dbReference type="Proteomes" id="UP000447833"/>
    </source>
</evidence>
<dbReference type="PIRSF" id="PIRSF019083">
    <property type="entry name" value="UCP019083_VanZ"/>
    <property type="match status" value="1"/>
</dbReference>
<feature type="transmembrane region" description="Helical" evidence="1">
    <location>
        <begin position="9"/>
        <end position="28"/>
    </location>
</feature>
<dbReference type="EMBL" id="WMEY01000001">
    <property type="protein sequence ID" value="MYL61997.1"/>
    <property type="molecule type" value="Genomic_DNA"/>
</dbReference>
<evidence type="ECO:0000313" key="3">
    <source>
        <dbReference type="EMBL" id="MYL61997.1"/>
    </source>
</evidence>
<sequence>MKFITKRKFSFLAIVMMVILFISSHTPYQKQDMKPFFKGMVMIQEEDLPPIAFTYDGALVTPSAPYEYVEFFLRKGAHVASFGLLAFLCIMALKEQNKKAPIFLGSILAFLYALFDEFHQSLVEGRTGHLIDVFVPDLLGILLTLMFFLIFSQKKKHVQKPRQ</sequence>
<dbReference type="NCBIfam" id="NF037970">
    <property type="entry name" value="vanZ_1"/>
    <property type="match status" value="1"/>
</dbReference>
<keyword evidence="1" id="KW-0812">Transmembrane</keyword>
<dbReference type="Proteomes" id="UP000447833">
    <property type="component" value="Unassembled WGS sequence"/>
</dbReference>
<feature type="transmembrane region" description="Helical" evidence="1">
    <location>
        <begin position="100"/>
        <end position="115"/>
    </location>
</feature>
<dbReference type="InterPro" id="IPR006976">
    <property type="entry name" value="VanZ-like"/>
</dbReference>
<reference evidence="3 4" key="1">
    <citation type="submission" date="2019-11" db="EMBL/GenBank/DDBJ databases">
        <title>Genome sequences of 17 halophilic strains isolated from different environments.</title>
        <authorList>
            <person name="Furrow R.E."/>
        </authorList>
    </citation>
    <scope>NUCLEOTIDE SEQUENCE [LARGE SCALE GENOMIC DNA]</scope>
    <source>
        <strain evidence="3 4">22506_14_FS</strain>
    </source>
</reference>
<feature type="transmembrane region" description="Helical" evidence="1">
    <location>
        <begin position="76"/>
        <end position="93"/>
    </location>
</feature>
<gene>
    <name evidence="3" type="ORF">GLW07_01380</name>
</gene>
<evidence type="ECO:0000256" key="1">
    <source>
        <dbReference type="SAM" id="Phobius"/>
    </source>
</evidence>
<feature type="domain" description="VanZ-like" evidence="2">
    <location>
        <begin position="9"/>
        <end position="151"/>
    </location>
</feature>
<dbReference type="AlphaFoldDB" id="A0A845ERG5"/>
<proteinExistence type="predicted"/>
<keyword evidence="1" id="KW-1133">Transmembrane helix</keyword>
<dbReference type="Pfam" id="PF04892">
    <property type="entry name" value="VanZ"/>
    <property type="match status" value="1"/>
</dbReference>
<evidence type="ECO:0000259" key="2">
    <source>
        <dbReference type="Pfam" id="PF04892"/>
    </source>
</evidence>
<name>A0A845ERG5_9BACL</name>
<comment type="caution">
    <text evidence="3">The sequence shown here is derived from an EMBL/GenBank/DDBJ whole genome shotgun (WGS) entry which is preliminary data.</text>
</comment>
<organism evidence="3 4">
    <name type="scientific">Guptibacillus hwajinpoensis</name>
    <dbReference type="NCBI Taxonomy" id="208199"/>
    <lineage>
        <taxon>Bacteria</taxon>
        <taxon>Bacillati</taxon>
        <taxon>Bacillota</taxon>
        <taxon>Bacilli</taxon>
        <taxon>Bacillales</taxon>
        <taxon>Guptibacillaceae</taxon>
        <taxon>Guptibacillus</taxon>
    </lineage>
</organism>
<protein>
    <recommendedName>
        <fullName evidence="2">VanZ-like domain-containing protein</fullName>
    </recommendedName>
</protein>
<keyword evidence="1" id="KW-0472">Membrane</keyword>
<accession>A0A845ERG5</accession>
<feature type="transmembrane region" description="Helical" evidence="1">
    <location>
        <begin position="135"/>
        <end position="152"/>
    </location>
</feature>
<dbReference type="InterPro" id="IPR016747">
    <property type="entry name" value="Phosphotransbutyrylase"/>
</dbReference>